<sequence length="93" mass="10450">MELEYFPESSLENPAQKALMNIQIQVPYSGTEFHPSSGRGTQASANIPDDLEEYIEALRRLGDCKFTPNLLEHKVDVQEEGGLVPRGWSVYLP</sequence>
<keyword evidence="2" id="KW-1185">Reference proteome</keyword>
<dbReference type="AlphaFoldDB" id="A0A5M3ZC51"/>
<dbReference type="Proteomes" id="UP000452235">
    <property type="component" value="Unassembled WGS sequence"/>
</dbReference>
<evidence type="ECO:0000313" key="2">
    <source>
        <dbReference type="Proteomes" id="UP000452235"/>
    </source>
</evidence>
<gene>
    <name evidence="1" type="ORF">ATEIFO6365_0013014700</name>
</gene>
<dbReference type="EMBL" id="BLJY01000013">
    <property type="protein sequence ID" value="GFF20813.1"/>
    <property type="molecule type" value="Genomic_DNA"/>
</dbReference>
<name>A0A5M3ZC51_ASPTE</name>
<organism evidence="1 2">
    <name type="scientific">Aspergillus terreus</name>
    <dbReference type="NCBI Taxonomy" id="33178"/>
    <lineage>
        <taxon>Eukaryota</taxon>
        <taxon>Fungi</taxon>
        <taxon>Dikarya</taxon>
        <taxon>Ascomycota</taxon>
        <taxon>Pezizomycotina</taxon>
        <taxon>Eurotiomycetes</taxon>
        <taxon>Eurotiomycetidae</taxon>
        <taxon>Eurotiales</taxon>
        <taxon>Aspergillaceae</taxon>
        <taxon>Aspergillus</taxon>
        <taxon>Aspergillus subgen. Circumdati</taxon>
    </lineage>
</organism>
<reference evidence="1 2" key="1">
    <citation type="submission" date="2020-01" db="EMBL/GenBank/DDBJ databases">
        <title>Aspergillus terreus IFO 6365 whole genome shotgun sequence.</title>
        <authorList>
            <person name="Kanamasa S."/>
            <person name="Takahashi H."/>
        </authorList>
    </citation>
    <scope>NUCLEOTIDE SEQUENCE [LARGE SCALE GENOMIC DNA]</scope>
    <source>
        <strain evidence="1 2">IFO 6365</strain>
    </source>
</reference>
<dbReference type="OrthoDB" id="5401170at2759"/>
<accession>A0A5M3ZC51</accession>
<comment type="caution">
    <text evidence="1">The sequence shown here is derived from an EMBL/GenBank/DDBJ whole genome shotgun (WGS) entry which is preliminary data.</text>
</comment>
<protein>
    <submittedName>
        <fullName evidence="1">Uncharacterized protein</fullName>
    </submittedName>
</protein>
<proteinExistence type="predicted"/>
<evidence type="ECO:0000313" key="1">
    <source>
        <dbReference type="EMBL" id="GFF20813.1"/>
    </source>
</evidence>